<proteinExistence type="predicted"/>
<accession>A0A498I7K1</accession>
<dbReference type="InterPro" id="IPR011205">
    <property type="entry name" value="UCP015417_vWA"/>
</dbReference>
<dbReference type="PANTHER" id="PTHR31373">
    <property type="entry name" value="OS06G0652100 PROTEIN"/>
    <property type="match status" value="1"/>
</dbReference>
<dbReference type="EMBL" id="RDQH01000340">
    <property type="protein sequence ID" value="RXH77481.1"/>
    <property type="molecule type" value="Genomic_DNA"/>
</dbReference>
<feature type="domain" description="DUF2828" evidence="1">
    <location>
        <begin position="7"/>
        <end position="64"/>
    </location>
</feature>
<evidence type="ECO:0000259" key="1">
    <source>
        <dbReference type="Pfam" id="PF11443"/>
    </source>
</evidence>
<dbReference type="Pfam" id="PF11443">
    <property type="entry name" value="DUF2828"/>
    <property type="match status" value="1"/>
</dbReference>
<sequence>MCNLLDRSNGTGKDDERGFDAAAYWLHHNHPKTLASNLVPIAGSFGGMGDLVRVLYRILSRQDLIKSFLDNDGEICPDLVMEAAISPQPYQTLVVVD</sequence>
<protein>
    <recommendedName>
        <fullName evidence="1">DUF2828 domain-containing protein</fullName>
    </recommendedName>
</protein>
<name>A0A498I7K1_MALDO</name>
<dbReference type="AlphaFoldDB" id="A0A498I7K1"/>
<keyword evidence="3" id="KW-1185">Reference proteome</keyword>
<dbReference type="Proteomes" id="UP000290289">
    <property type="component" value="Chromosome 14"/>
</dbReference>
<reference evidence="2 3" key="1">
    <citation type="submission" date="2018-10" db="EMBL/GenBank/DDBJ databases">
        <title>A high-quality apple genome assembly.</title>
        <authorList>
            <person name="Hu J."/>
        </authorList>
    </citation>
    <scope>NUCLEOTIDE SEQUENCE [LARGE SCALE GENOMIC DNA]</scope>
    <source>
        <strain evidence="3">cv. HFTH1</strain>
        <tissue evidence="2">Young leaf</tissue>
    </source>
</reference>
<dbReference type="InterPro" id="IPR058580">
    <property type="entry name" value="DUF2828"/>
</dbReference>
<evidence type="ECO:0000313" key="2">
    <source>
        <dbReference type="EMBL" id="RXH77481.1"/>
    </source>
</evidence>
<dbReference type="PANTHER" id="PTHR31373:SF17">
    <property type="entry name" value="OS06G0652100 PROTEIN"/>
    <property type="match status" value="1"/>
</dbReference>
<gene>
    <name evidence="2" type="ORF">DVH24_023755</name>
</gene>
<evidence type="ECO:0000313" key="3">
    <source>
        <dbReference type="Proteomes" id="UP000290289"/>
    </source>
</evidence>
<comment type="caution">
    <text evidence="2">The sequence shown here is derived from an EMBL/GenBank/DDBJ whole genome shotgun (WGS) entry which is preliminary data.</text>
</comment>
<organism evidence="2 3">
    <name type="scientific">Malus domestica</name>
    <name type="common">Apple</name>
    <name type="synonym">Pyrus malus</name>
    <dbReference type="NCBI Taxonomy" id="3750"/>
    <lineage>
        <taxon>Eukaryota</taxon>
        <taxon>Viridiplantae</taxon>
        <taxon>Streptophyta</taxon>
        <taxon>Embryophyta</taxon>
        <taxon>Tracheophyta</taxon>
        <taxon>Spermatophyta</taxon>
        <taxon>Magnoliopsida</taxon>
        <taxon>eudicotyledons</taxon>
        <taxon>Gunneridae</taxon>
        <taxon>Pentapetalae</taxon>
        <taxon>rosids</taxon>
        <taxon>fabids</taxon>
        <taxon>Rosales</taxon>
        <taxon>Rosaceae</taxon>
        <taxon>Amygdaloideae</taxon>
        <taxon>Maleae</taxon>
        <taxon>Malus</taxon>
    </lineage>
</organism>